<protein>
    <submittedName>
        <fullName evidence="3">DUF927 domain-containing protein</fullName>
    </submittedName>
</protein>
<dbReference type="Pfam" id="PF19898">
    <property type="entry name" value="DUF6371"/>
    <property type="match status" value="1"/>
</dbReference>
<feature type="domain" description="DUF927" evidence="1">
    <location>
        <begin position="264"/>
        <end position="548"/>
    </location>
</feature>
<dbReference type="RefSeq" id="WP_253544064.1">
    <property type="nucleotide sequence ID" value="NZ_JAMYZY010000017.1"/>
</dbReference>
<dbReference type="Gene3D" id="3.40.1360.10">
    <property type="match status" value="1"/>
</dbReference>
<organism evidence="3 4">
    <name type="scientific">Acetobacter lambici</name>
    <dbReference type="NCBI Taxonomy" id="1332824"/>
    <lineage>
        <taxon>Bacteria</taxon>
        <taxon>Pseudomonadati</taxon>
        <taxon>Pseudomonadota</taxon>
        <taxon>Alphaproteobacteria</taxon>
        <taxon>Acetobacterales</taxon>
        <taxon>Acetobacteraceae</taxon>
        <taxon>Acetobacter</taxon>
    </lineage>
</organism>
<dbReference type="CDD" id="cd01029">
    <property type="entry name" value="TOPRIM_primases"/>
    <property type="match status" value="1"/>
</dbReference>
<accession>A0ABT1F112</accession>
<sequence length="840" mass="90622">MNTLSHEPCTQTPDLFAPLTEAEKTSAPVKVSAFKEEWEPVVPAPSEPEMPSGAQAMWVYRNAEGRPLFARFRYDGTNQSGAATKEVRPLTYGRRVWMDKHNRQHDVTGWHWKQPAKPLPLYGLDRLAAHPDAPVLLVEGEKAADAGALLFPDYIAVTSGGSTSATSADWSPLSGRDVTIWPDNDEPGEKYAQAAIEAARNARARSVRAVKLPDALPAAWDVADPLPESMASEADADAADTLRTLLDTAPQAEANVKMPPGYRMTPRGLYFTPDATGDTLPMPIWVSAPFEVMAETRDEGGIGWGVLISWLDQDRRYHQWAIPKKMAHGEGKEIAGELEDAGLNCSISATRHLRQFIASVHTKNRLRCVTTGGWHKTEQGPVFVLPNGTTLGIGRRAVAFQTTRAASGAEYATAGTLEDWKREIAAYAVGNSRLVFALSVAFCGPLLDIMGEQSGGFHIVGKSQSGKSTSLYAAGSVWGKGDRDGQVRSWRGTTNGTEGIASETSDTLLILDEMGQADSREVGDITYMLANNTGKQRAGRNGEARTRKTWRSLFLSTGEVTLATKMGEAGRRAMAGQEVRLVNIPADAGAGMGLFESLNGMPSAGDLADHIRNAARTSYGTASHAYLEALVKDRAEDEAGLSAGIKGMVGRFETDCLPGGPVDGQVRSVVRRFGLVAAAGEVATAYGVLPWAHGEATGAAKVCFHAWLEERGGTQAAEDREAIEQVRAFIEEHGESRFTLLGDPDGEGENPHTRTNYRAGFRRLAETPDGGRWEYLILPETWRKEVCKGMDAKRAAQALRASGYLLPDQSGKMSQSVRLPNIGKARVYVVSSTIMGGDNA</sequence>
<name>A0ABT1F112_9PROT</name>
<evidence type="ECO:0000259" key="1">
    <source>
        <dbReference type="Pfam" id="PF06048"/>
    </source>
</evidence>
<feature type="domain" description="DUF6371" evidence="2">
    <location>
        <begin position="115"/>
        <end position="183"/>
    </location>
</feature>
<evidence type="ECO:0000259" key="2">
    <source>
        <dbReference type="Pfam" id="PF19898"/>
    </source>
</evidence>
<evidence type="ECO:0000313" key="4">
    <source>
        <dbReference type="Proteomes" id="UP001523528"/>
    </source>
</evidence>
<dbReference type="InterPro" id="IPR009270">
    <property type="entry name" value="DUF927"/>
</dbReference>
<dbReference type="EMBL" id="JAMYZZ010000017">
    <property type="protein sequence ID" value="MCP1258891.1"/>
    <property type="molecule type" value="Genomic_DNA"/>
</dbReference>
<reference evidence="3 4" key="1">
    <citation type="submission" date="2022-06" db="EMBL/GenBank/DDBJ databases">
        <title>Acetobacer genomes from food samples.</title>
        <authorList>
            <person name="Sombolestani A."/>
        </authorList>
    </citation>
    <scope>NUCLEOTIDE SEQUENCE [LARGE SCALE GENOMIC DNA]</scope>
    <source>
        <strain evidence="3 4">R-83285</strain>
    </source>
</reference>
<comment type="caution">
    <text evidence="3">The sequence shown here is derived from an EMBL/GenBank/DDBJ whole genome shotgun (WGS) entry which is preliminary data.</text>
</comment>
<dbReference type="Pfam" id="PF06048">
    <property type="entry name" value="DUF927"/>
    <property type="match status" value="1"/>
</dbReference>
<dbReference type="InterPro" id="IPR034154">
    <property type="entry name" value="TOPRIM_DnaG/twinkle"/>
</dbReference>
<gene>
    <name evidence="3" type="ORF">NKW50_09855</name>
</gene>
<dbReference type="InterPro" id="IPR045951">
    <property type="entry name" value="DUF6371"/>
</dbReference>
<keyword evidence="4" id="KW-1185">Reference proteome</keyword>
<dbReference type="Proteomes" id="UP001523528">
    <property type="component" value="Unassembled WGS sequence"/>
</dbReference>
<proteinExistence type="predicted"/>
<evidence type="ECO:0000313" key="3">
    <source>
        <dbReference type="EMBL" id="MCP1258891.1"/>
    </source>
</evidence>